<feature type="transmembrane region" description="Helical" evidence="2">
    <location>
        <begin position="592"/>
        <end position="609"/>
    </location>
</feature>
<feature type="compositionally biased region" description="Polar residues" evidence="1">
    <location>
        <begin position="7"/>
        <end position="17"/>
    </location>
</feature>
<dbReference type="InterPro" id="IPR027417">
    <property type="entry name" value="P-loop_NTPase"/>
</dbReference>
<comment type="caution">
    <text evidence="3">The sequence shown here is derived from an EMBL/GenBank/DDBJ whole genome shotgun (WGS) entry which is preliminary data.</text>
</comment>
<feature type="transmembrane region" description="Helical" evidence="2">
    <location>
        <begin position="510"/>
        <end position="529"/>
    </location>
</feature>
<accession>A0ABV8IPX7</accession>
<feature type="region of interest" description="Disordered" evidence="1">
    <location>
        <begin position="1"/>
        <end position="22"/>
    </location>
</feature>
<dbReference type="RefSeq" id="WP_378067232.1">
    <property type="nucleotide sequence ID" value="NZ_JBHSBL010000015.1"/>
</dbReference>
<feature type="transmembrane region" description="Helical" evidence="2">
    <location>
        <begin position="565"/>
        <end position="586"/>
    </location>
</feature>
<keyword evidence="2" id="KW-1133">Transmembrane helix</keyword>
<evidence type="ECO:0000313" key="3">
    <source>
        <dbReference type="EMBL" id="MFC4066262.1"/>
    </source>
</evidence>
<dbReference type="Proteomes" id="UP001595867">
    <property type="component" value="Unassembled WGS sequence"/>
</dbReference>
<name>A0ABV8IPX7_9ACTN</name>
<reference evidence="4" key="1">
    <citation type="journal article" date="2019" name="Int. J. Syst. Evol. Microbiol.">
        <title>The Global Catalogue of Microorganisms (GCM) 10K type strain sequencing project: providing services to taxonomists for standard genome sequencing and annotation.</title>
        <authorList>
            <consortium name="The Broad Institute Genomics Platform"/>
            <consortium name="The Broad Institute Genome Sequencing Center for Infectious Disease"/>
            <person name="Wu L."/>
            <person name="Ma J."/>
        </authorList>
    </citation>
    <scope>NUCLEOTIDE SEQUENCE [LARGE SCALE GENOMIC DNA]</scope>
    <source>
        <strain evidence="4">TBRC 5832</strain>
    </source>
</reference>
<keyword evidence="2" id="KW-0472">Membrane</keyword>
<organism evidence="3 4">
    <name type="scientific">Actinoplanes subglobosus</name>
    <dbReference type="NCBI Taxonomy" id="1547892"/>
    <lineage>
        <taxon>Bacteria</taxon>
        <taxon>Bacillati</taxon>
        <taxon>Actinomycetota</taxon>
        <taxon>Actinomycetes</taxon>
        <taxon>Micromonosporales</taxon>
        <taxon>Micromonosporaceae</taxon>
        <taxon>Actinoplanes</taxon>
    </lineage>
</organism>
<dbReference type="SUPFAM" id="SSF52540">
    <property type="entry name" value="P-loop containing nucleoside triphosphate hydrolases"/>
    <property type="match status" value="2"/>
</dbReference>
<dbReference type="Gene3D" id="3.40.50.300">
    <property type="entry name" value="P-loop containing nucleotide triphosphate hydrolases"/>
    <property type="match status" value="1"/>
</dbReference>
<keyword evidence="2" id="KW-0812">Transmembrane</keyword>
<feature type="transmembrane region" description="Helical" evidence="2">
    <location>
        <begin position="385"/>
        <end position="403"/>
    </location>
</feature>
<dbReference type="EMBL" id="JBHSBL010000015">
    <property type="protein sequence ID" value="MFC4066262.1"/>
    <property type="molecule type" value="Genomic_DNA"/>
</dbReference>
<sequence length="676" mass="73374">MTAGDDQASTVEQSGDATASDGAVANSGILNGSITINNFRQLLLPPAAPPADPLPKIRERCRDYAKAELATLVDWGQIRVPWHRIDPTAGTCPSSDTETDLAQHIASGGKLVVIGDSQSGKTTLAYTLVDLLDRLAIPSVILRMRSWTPQRQRLEVWISSVLRDEYGLHGDEHQAAIKELHEGRIVPIFDGFDEVGPGDQVVASQALRLFTSQRRAVLTGIRTLDNQAAFAAAIPDAETISLGPVAPDEVKRFLLLRVPSTAGSTWHSFTGELLTERGATVLAALSSPLNAWLVKTIYAADDPLNGNVADLLDLGTPADVERHLHERTVNAVFVRSAAQPGGAAAPSEGFLPEEAEFWLGFLASRRGSRAIAFWQIRHYAPTYRMALIAVAVLGAGAALLSGTWFTPPAAVALFLLMGVTFGFGYARGYSTGRWLAPDDPTRLGYLLQRPTFEPGTRRRRAPTDGDLRDHAYKLLMGSVLVAVCYLVTEAVWWASQGHSDWWLGLTKVPFLAWLAVAVGPAPAIGYVGGRFSARVLRLMPKVDAATGARTADPLKVIHNDRRSGVGMVVLACINLTCGYLLAVPIVDLPGGMRGLVAMPVGAAAAIFFWNQWAPFRVAHIWLSLRNRLPWDFARFLSACHEAGLLRQNGNHFIFRHDALRECLAVMYRRRTGTPAS</sequence>
<feature type="transmembrane region" description="Helical" evidence="2">
    <location>
        <begin position="409"/>
        <end position="426"/>
    </location>
</feature>
<feature type="transmembrane region" description="Helical" evidence="2">
    <location>
        <begin position="474"/>
        <end position="495"/>
    </location>
</feature>
<evidence type="ECO:0000256" key="1">
    <source>
        <dbReference type="SAM" id="MobiDB-lite"/>
    </source>
</evidence>
<gene>
    <name evidence="3" type="ORF">ACFO0C_15110</name>
</gene>
<evidence type="ECO:0000313" key="4">
    <source>
        <dbReference type="Proteomes" id="UP001595867"/>
    </source>
</evidence>
<proteinExistence type="predicted"/>
<evidence type="ECO:0008006" key="5">
    <source>
        <dbReference type="Google" id="ProtNLM"/>
    </source>
</evidence>
<protein>
    <recommendedName>
        <fullName evidence="5">NACHT domain-containing protein</fullName>
    </recommendedName>
</protein>
<evidence type="ECO:0000256" key="2">
    <source>
        <dbReference type="SAM" id="Phobius"/>
    </source>
</evidence>
<keyword evidence="4" id="KW-1185">Reference proteome</keyword>